<proteinExistence type="predicted"/>
<accession>A0A0L0F260</accession>
<dbReference type="AlphaFoldDB" id="A0A0L0F260"/>
<evidence type="ECO:0000313" key="2">
    <source>
        <dbReference type="EMBL" id="KNC70810.1"/>
    </source>
</evidence>
<sequence>TSFVAAVKTEVVIDNAFWELRQNQINVAHNFVRSVSHLVDQMALLEYEMYGGVLLPNEDDVSQRSITSEGSAGPRTNAAPSDQVQNDAFASSVRLYIAGLVLRLARR</sequence>
<evidence type="ECO:0000313" key="3">
    <source>
        <dbReference type="Proteomes" id="UP000054560"/>
    </source>
</evidence>
<dbReference type="GeneID" id="25917158"/>
<dbReference type="RefSeq" id="XP_014144712.1">
    <property type="nucleotide sequence ID" value="XM_014289237.1"/>
</dbReference>
<feature type="non-terminal residue" evidence="2">
    <location>
        <position position="1"/>
    </location>
</feature>
<organism evidence="2 3">
    <name type="scientific">Sphaeroforma arctica JP610</name>
    <dbReference type="NCBI Taxonomy" id="667725"/>
    <lineage>
        <taxon>Eukaryota</taxon>
        <taxon>Ichthyosporea</taxon>
        <taxon>Ichthyophonida</taxon>
        <taxon>Sphaeroforma</taxon>
    </lineage>
</organism>
<gene>
    <name evidence="2" type="ORF">SARC_16654</name>
</gene>
<dbReference type="Proteomes" id="UP000054560">
    <property type="component" value="Unassembled WGS sequence"/>
</dbReference>
<reference evidence="2 3" key="1">
    <citation type="submission" date="2011-02" db="EMBL/GenBank/DDBJ databases">
        <title>The Genome Sequence of Sphaeroforma arctica JP610.</title>
        <authorList>
            <consortium name="The Broad Institute Genome Sequencing Platform"/>
            <person name="Russ C."/>
            <person name="Cuomo C."/>
            <person name="Young S.K."/>
            <person name="Zeng Q."/>
            <person name="Gargeya S."/>
            <person name="Alvarado L."/>
            <person name="Berlin A."/>
            <person name="Chapman S.B."/>
            <person name="Chen Z."/>
            <person name="Freedman E."/>
            <person name="Gellesch M."/>
            <person name="Goldberg J."/>
            <person name="Griggs A."/>
            <person name="Gujja S."/>
            <person name="Heilman E."/>
            <person name="Heiman D."/>
            <person name="Howarth C."/>
            <person name="Mehta T."/>
            <person name="Neiman D."/>
            <person name="Pearson M."/>
            <person name="Roberts A."/>
            <person name="Saif S."/>
            <person name="Shea T."/>
            <person name="Shenoy N."/>
            <person name="Sisk P."/>
            <person name="Stolte C."/>
            <person name="Sykes S."/>
            <person name="White J."/>
            <person name="Yandava C."/>
            <person name="Burger G."/>
            <person name="Gray M.W."/>
            <person name="Holland P.W.H."/>
            <person name="King N."/>
            <person name="Lang F.B.F."/>
            <person name="Roger A.J."/>
            <person name="Ruiz-Trillo I."/>
            <person name="Haas B."/>
            <person name="Nusbaum C."/>
            <person name="Birren B."/>
        </authorList>
    </citation>
    <scope>NUCLEOTIDE SEQUENCE [LARGE SCALE GENOMIC DNA]</scope>
    <source>
        <strain evidence="2 3">JP610</strain>
    </source>
</reference>
<dbReference type="EMBL" id="KQ250197">
    <property type="protein sequence ID" value="KNC70810.1"/>
    <property type="molecule type" value="Genomic_DNA"/>
</dbReference>
<protein>
    <submittedName>
        <fullName evidence="2">Uncharacterized protein</fullName>
    </submittedName>
</protein>
<keyword evidence="3" id="KW-1185">Reference proteome</keyword>
<name>A0A0L0F260_9EUKA</name>
<feature type="region of interest" description="Disordered" evidence="1">
    <location>
        <begin position="62"/>
        <end position="83"/>
    </location>
</feature>
<evidence type="ECO:0000256" key="1">
    <source>
        <dbReference type="SAM" id="MobiDB-lite"/>
    </source>
</evidence>